<evidence type="ECO:0000256" key="1">
    <source>
        <dbReference type="SAM" id="Phobius"/>
    </source>
</evidence>
<name>A0ABW5WR08_9STAP</name>
<feature type="transmembrane region" description="Helical" evidence="1">
    <location>
        <begin position="92"/>
        <end position="116"/>
    </location>
</feature>
<dbReference type="InterPro" id="IPR011646">
    <property type="entry name" value="KAP_P-loop"/>
</dbReference>
<proteinExistence type="predicted"/>
<protein>
    <submittedName>
        <fullName evidence="3">P-loop NTPase fold protein</fullName>
    </submittedName>
</protein>
<keyword evidence="1" id="KW-1133">Transmembrane helix</keyword>
<organism evidence="3 4">
    <name type="scientific">Corticicoccus populi</name>
    <dbReference type="NCBI Taxonomy" id="1812821"/>
    <lineage>
        <taxon>Bacteria</taxon>
        <taxon>Bacillati</taxon>
        <taxon>Bacillota</taxon>
        <taxon>Bacilli</taxon>
        <taxon>Bacillales</taxon>
        <taxon>Staphylococcaceae</taxon>
        <taxon>Corticicoccus</taxon>
    </lineage>
</organism>
<evidence type="ECO:0000259" key="2">
    <source>
        <dbReference type="Pfam" id="PF07693"/>
    </source>
</evidence>
<dbReference type="Proteomes" id="UP001597519">
    <property type="component" value="Unassembled WGS sequence"/>
</dbReference>
<dbReference type="Gene3D" id="3.40.50.300">
    <property type="entry name" value="P-loop containing nucleotide triphosphate hydrolases"/>
    <property type="match status" value="1"/>
</dbReference>
<feature type="domain" description="KAP NTPase" evidence="2">
    <location>
        <begin position="9"/>
        <end position="253"/>
    </location>
</feature>
<dbReference type="SUPFAM" id="SSF52540">
    <property type="entry name" value="P-loop containing nucleoside triphosphate hydrolases"/>
    <property type="match status" value="1"/>
</dbReference>
<feature type="transmembrane region" description="Helical" evidence="1">
    <location>
        <begin position="64"/>
        <end position="86"/>
    </location>
</feature>
<reference evidence="4" key="1">
    <citation type="journal article" date="2019" name="Int. J. Syst. Evol. Microbiol.">
        <title>The Global Catalogue of Microorganisms (GCM) 10K type strain sequencing project: providing services to taxonomists for standard genome sequencing and annotation.</title>
        <authorList>
            <consortium name="The Broad Institute Genomics Platform"/>
            <consortium name="The Broad Institute Genome Sequencing Center for Infectious Disease"/>
            <person name="Wu L."/>
            <person name="Ma J."/>
        </authorList>
    </citation>
    <scope>NUCLEOTIDE SEQUENCE [LARGE SCALE GENOMIC DNA]</scope>
    <source>
        <strain evidence="4">KCTC 33575</strain>
    </source>
</reference>
<evidence type="ECO:0000313" key="4">
    <source>
        <dbReference type="Proteomes" id="UP001597519"/>
    </source>
</evidence>
<keyword evidence="4" id="KW-1185">Reference proteome</keyword>
<dbReference type="Pfam" id="PF07693">
    <property type="entry name" value="KAP_NTPase"/>
    <property type="match status" value="1"/>
</dbReference>
<comment type="caution">
    <text evidence="3">The sequence shown here is derived from an EMBL/GenBank/DDBJ whole genome shotgun (WGS) entry which is preliminary data.</text>
</comment>
<dbReference type="EMBL" id="JBHUOQ010000001">
    <property type="protein sequence ID" value="MFD2828927.1"/>
    <property type="molecule type" value="Genomic_DNA"/>
</dbReference>
<evidence type="ECO:0000313" key="3">
    <source>
        <dbReference type="EMBL" id="MFD2828927.1"/>
    </source>
</evidence>
<dbReference type="RefSeq" id="WP_377773395.1">
    <property type="nucleotide sequence ID" value="NZ_JBHUOQ010000001.1"/>
</dbReference>
<dbReference type="InterPro" id="IPR027417">
    <property type="entry name" value="P-loop_NTPase"/>
</dbReference>
<gene>
    <name evidence="3" type="ORF">ACFSX4_00510</name>
</gene>
<sequence length="606" mass="71954">MDCANKTGVTLLNGRWGSGKTYFLDRLRESNTKYKYIEMDFWGEEISGQNFILIAKKLRPIKFLCYKFTYPIIVVIISAIIPLLGYLFTADIFITSVFTNSILLLFFIFFIIALLLQFKYYFSSSDILEKNSKKIVVNFSNPNKIIIIDDFDRISSQDRQNLYAIINLLKSKKNKIIIVGDILQIDRDIRDGFVRKIIDYRYDIDNLHTSKYLYTKIEEELQKMEVDTSSIEMTLLRSDFINKKRTYRDYKQFSELINDHVFKNRNIKYINSNEKVYLLYLYHFYYDVYNKIISFINSDQIAFPAISQSRKSNSKSGKEDFMNELQDEYQLNDLLYPFRNSKDLNSPSLFDGYHDLYIVGNGKNFNDIKLALKYSKVLSADSFKKVIELDLQSQTLFRSRIYRLVVINQEDKNLLIEYLSSSVNLLFANNQYNEDTSFNNLIVATFFNLKTFLIKSPEFKKWYMNIASAINLNKLFFLKVRFDREDNILTYEEYESIVQAKNIVFNDESFYGTLQLLKNYDKERFNELIKDIINSNDEEFYETSKSRLLSVFIKDGKEEIQMLHETIIESPKLKDEFLARIKKIENIQFRKELLSYFNIADEYHAW</sequence>
<accession>A0ABW5WR08</accession>
<keyword evidence="1" id="KW-0812">Transmembrane</keyword>
<keyword evidence="1" id="KW-0472">Membrane</keyword>